<evidence type="ECO:0000313" key="3">
    <source>
        <dbReference type="Proteomes" id="UP000228934"/>
    </source>
</evidence>
<sequence>MCDTLPKKTIVRHFQAMFHITISAVKYLCTKYTFFLFTKGRKESEDTREPLPPKEGEIPTPQPQDVEEREVYEVGEIVTTTGDVNVME</sequence>
<feature type="region of interest" description="Disordered" evidence="1">
    <location>
        <begin position="41"/>
        <end position="67"/>
    </location>
</feature>
<proteinExistence type="predicted"/>
<name>A0A2G9R922_AQUCT</name>
<keyword evidence="3" id="KW-1185">Reference proteome</keyword>
<protein>
    <submittedName>
        <fullName evidence="2">Uncharacterized protein</fullName>
    </submittedName>
</protein>
<organism evidence="2 3">
    <name type="scientific">Aquarana catesbeiana</name>
    <name type="common">American bullfrog</name>
    <name type="synonym">Rana catesbeiana</name>
    <dbReference type="NCBI Taxonomy" id="8400"/>
    <lineage>
        <taxon>Eukaryota</taxon>
        <taxon>Metazoa</taxon>
        <taxon>Chordata</taxon>
        <taxon>Craniata</taxon>
        <taxon>Vertebrata</taxon>
        <taxon>Euteleostomi</taxon>
        <taxon>Amphibia</taxon>
        <taxon>Batrachia</taxon>
        <taxon>Anura</taxon>
        <taxon>Neobatrachia</taxon>
        <taxon>Ranoidea</taxon>
        <taxon>Ranidae</taxon>
        <taxon>Aquarana</taxon>
    </lineage>
</organism>
<gene>
    <name evidence="2" type="ORF">AB205_0142110</name>
</gene>
<dbReference type="AlphaFoldDB" id="A0A2G9R922"/>
<evidence type="ECO:0000256" key="1">
    <source>
        <dbReference type="SAM" id="MobiDB-lite"/>
    </source>
</evidence>
<dbReference type="EMBL" id="KV955770">
    <property type="protein sequence ID" value="PIO24376.1"/>
    <property type="molecule type" value="Genomic_DNA"/>
</dbReference>
<reference evidence="3" key="1">
    <citation type="journal article" date="2017" name="Nat. Commun.">
        <title>The North American bullfrog draft genome provides insight into hormonal regulation of long noncoding RNA.</title>
        <authorList>
            <person name="Hammond S.A."/>
            <person name="Warren R.L."/>
            <person name="Vandervalk B.P."/>
            <person name="Kucuk E."/>
            <person name="Khan H."/>
            <person name="Gibb E.A."/>
            <person name="Pandoh P."/>
            <person name="Kirk H."/>
            <person name="Zhao Y."/>
            <person name="Jones M."/>
            <person name="Mungall A.J."/>
            <person name="Coope R."/>
            <person name="Pleasance S."/>
            <person name="Moore R.A."/>
            <person name="Holt R.A."/>
            <person name="Round J.M."/>
            <person name="Ohora S."/>
            <person name="Walle B.V."/>
            <person name="Veldhoen N."/>
            <person name="Helbing C.C."/>
            <person name="Birol I."/>
        </authorList>
    </citation>
    <scope>NUCLEOTIDE SEQUENCE [LARGE SCALE GENOMIC DNA]</scope>
</reference>
<accession>A0A2G9R922</accession>
<evidence type="ECO:0000313" key="2">
    <source>
        <dbReference type="EMBL" id="PIO24376.1"/>
    </source>
</evidence>
<feature type="compositionally biased region" description="Basic and acidic residues" evidence="1">
    <location>
        <begin position="41"/>
        <end position="57"/>
    </location>
</feature>
<dbReference type="Proteomes" id="UP000228934">
    <property type="component" value="Unassembled WGS sequence"/>
</dbReference>